<evidence type="ECO:0000313" key="2">
    <source>
        <dbReference type="Proteomes" id="UP000011885"/>
    </source>
</evidence>
<organism evidence="1 2">
    <name type="scientific">Rhodopirellula sallentina SM41</name>
    <dbReference type="NCBI Taxonomy" id="1263870"/>
    <lineage>
        <taxon>Bacteria</taxon>
        <taxon>Pseudomonadati</taxon>
        <taxon>Planctomycetota</taxon>
        <taxon>Planctomycetia</taxon>
        <taxon>Pirellulales</taxon>
        <taxon>Pirellulaceae</taxon>
        <taxon>Rhodopirellula</taxon>
    </lineage>
</organism>
<proteinExistence type="predicted"/>
<keyword evidence="2" id="KW-1185">Reference proteome</keyword>
<dbReference type="EMBL" id="ANOH01000149">
    <property type="protein sequence ID" value="EMI56415.1"/>
    <property type="molecule type" value="Genomic_DNA"/>
</dbReference>
<sequence length="50" mass="5569">MIQLTSFKTTHAFLTVRHLRLENTLVHALLWLAGMAEAFRASPTTVGQST</sequence>
<gene>
    <name evidence="1" type="ORF">RSSM_02144</name>
</gene>
<accession>M5U4N4</accession>
<evidence type="ECO:0000313" key="1">
    <source>
        <dbReference type="EMBL" id="EMI56415.1"/>
    </source>
</evidence>
<dbReference type="AlphaFoldDB" id="M5U4N4"/>
<reference evidence="1 2" key="1">
    <citation type="journal article" date="2013" name="Mar. Genomics">
        <title>Expression of sulfatases in Rhodopirellula baltica and the diversity of sulfatases in the genus Rhodopirellula.</title>
        <authorList>
            <person name="Wegner C.E."/>
            <person name="Richter-Heitmann T."/>
            <person name="Klindworth A."/>
            <person name="Klockow C."/>
            <person name="Richter M."/>
            <person name="Achstetter T."/>
            <person name="Glockner F.O."/>
            <person name="Harder J."/>
        </authorList>
    </citation>
    <scope>NUCLEOTIDE SEQUENCE [LARGE SCALE GENOMIC DNA]</scope>
    <source>
        <strain evidence="1 2">SM41</strain>
    </source>
</reference>
<dbReference type="PATRIC" id="fig|1263870.3.peg.2286"/>
<dbReference type="Proteomes" id="UP000011885">
    <property type="component" value="Unassembled WGS sequence"/>
</dbReference>
<protein>
    <submittedName>
        <fullName evidence="1">Uncharacterized protein</fullName>
    </submittedName>
</protein>
<name>M5U4N4_9BACT</name>
<comment type="caution">
    <text evidence="1">The sequence shown here is derived from an EMBL/GenBank/DDBJ whole genome shotgun (WGS) entry which is preliminary data.</text>
</comment>